<evidence type="ECO:0000313" key="1">
    <source>
        <dbReference type="EMBL" id="EME78286.1"/>
    </source>
</evidence>
<accession>M3A1P1</accession>
<dbReference type="HOGENOM" id="CLU_2819617_0_0_1"/>
<feature type="non-terminal residue" evidence="1">
    <location>
        <position position="1"/>
    </location>
</feature>
<gene>
    <name evidence="1" type="ORF">MYCFIDRAFT_144240</name>
</gene>
<dbReference type="EMBL" id="KB446563">
    <property type="protein sequence ID" value="EME78286.1"/>
    <property type="molecule type" value="Genomic_DNA"/>
</dbReference>
<dbReference type="RefSeq" id="XP_007930689.1">
    <property type="nucleotide sequence ID" value="XM_007932498.1"/>
</dbReference>
<protein>
    <submittedName>
        <fullName evidence="1">Uncharacterized protein</fullName>
    </submittedName>
</protein>
<dbReference type="VEuPathDB" id="FungiDB:MYCFIDRAFT_144240"/>
<dbReference type="AlphaFoldDB" id="M3A1P1"/>
<dbReference type="Proteomes" id="UP000016932">
    <property type="component" value="Unassembled WGS sequence"/>
</dbReference>
<name>M3A1P1_PSEFD</name>
<dbReference type="OrthoDB" id="3942766at2759"/>
<dbReference type="STRING" id="383855.M3A1P1"/>
<reference evidence="1 2" key="1">
    <citation type="journal article" date="2012" name="PLoS Pathog.">
        <title>Diverse lifestyles and strategies of plant pathogenesis encoded in the genomes of eighteen Dothideomycetes fungi.</title>
        <authorList>
            <person name="Ohm R.A."/>
            <person name="Feau N."/>
            <person name="Henrissat B."/>
            <person name="Schoch C.L."/>
            <person name="Horwitz B.A."/>
            <person name="Barry K.W."/>
            <person name="Condon B.J."/>
            <person name="Copeland A.C."/>
            <person name="Dhillon B."/>
            <person name="Glaser F."/>
            <person name="Hesse C.N."/>
            <person name="Kosti I."/>
            <person name="LaButti K."/>
            <person name="Lindquist E.A."/>
            <person name="Lucas S."/>
            <person name="Salamov A.A."/>
            <person name="Bradshaw R.E."/>
            <person name="Ciuffetti L."/>
            <person name="Hamelin R.C."/>
            <person name="Kema G.H.J."/>
            <person name="Lawrence C."/>
            <person name="Scott J.A."/>
            <person name="Spatafora J.W."/>
            <person name="Turgeon B.G."/>
            <person name="de Wit P.J.G.M."/>
            <person name="Zhong S."/>
            <person name="Goodwin S.B."/>
            <person name="Grigoriev I.V."/>
        </authorList>
    </citation>
    <scope>NUCLEOTIDE SEQUENCE [LARGE SCALE GENOMIC DNA]</scope>
    <source>
        <strain evidence="1 2">CIRAD86</strain>
    </source>
</reference>
<evidence type="ECO:0000313" key="2">
    <source>
        <dbReference type="Proteomes" id="UP000016932"/>
    </source>
</evidence>
<dbReference type="GeneID" id="19331268"/>
<keyword evidence="2" id="KW-1185">Reference proteome</keyword>
<sequence>PLTIAYTITIYKSQGIILDKGVLDISKKDFIPALTYVVYSRFCKLDDILFDKPFNYDRFKGKPYKSYIDRYTNYIRRKK</sequence>
<proteinExistence type="predicted"/>
<organism evidence="1 2">
    <name type="scientific">Pseudocercospora fijiensis (strain CIRAD86)</name>
    <name type="common">Black leaf streak disease fungus</name>
    <name type="synonym">Mycosphaerella fijiensis</name>
    <dbReference type="NCBI Taxonomy" id="383855"/>
    <lineage>
        <taxon>Eukaryota</taxon>
        <taxon>Fungi</taxon>
        <taxon>Dikarya</taxon>
        <taxon>Ascomycota</taxon>
        <taxon>Pezizomycotina</taxon>
        <taxon>Dothideomycetes</taxon>
        <taxon>Dothideomycetidae</taxon>
        <taxon>Mycosphaerellales</taxon>
        <taxon>Mycosphaerellaceae</taxon>
        <taxon>Pseudocercospora</taxon>
    </lineage>
</organism>
<dbReference type="KEGG" id="pfj:MYCFIDRAFT_144240"/>